<dbReference type="Pfam" id="PF01206">
    <property type="entry name" value="TusA"/>
    <property type="match status" value="1"/>
</dbReference>
<dbReference type="EMBL" id="AP018515">
    <property type="protein sequence ID" value="BBC80606.1"/>
    <property type="molecule type" value="Genomic_DNA"/>
</dbReference>
<reference evidence="2 7" key="3">
    <citation type="submission" date="2018-02" db="EMBL/GenBank/DDBJ databases">
        <title>Acetobacter orientalis genome.</title>
        <authorList>
            <person name="Nakashima N."/>
            <person name="Tamura T."/>
        </authorList>
    </citation>
    <scope>NUCLEOTIDE SEQUENCE [LARGE SCALE GENOMIC DNA]</scope>
    <source>
        <strain evidence="2 7">FAN1</strain>
    </source>
</reference>
<dbReference type="KEGG" id="aot:AcetOri_orf03393"/>
<gene>
    <name evidence="3" type="ORF">Abor_002_003</name>
    <name evidence="2" type="ORF">AcetOrient_orf03393</name>
    <name evidence="4" type="ORF">HK12_07805</name>
</gene>
<name>A0A252A0K3_9PROT</name>
<protein>
    <submittedName>
        <fullName evidence="2">SirA family protein</fullName>
    </submittedName>
</protein>
<evidence type="ECO:0000259" key="1">
    <source>
        <dbReference type="Pfam" id="PF01206"/>
    </source>
</evidence>
<evidence type="ECO:0000313" key="7">
    <source>
        <dbReference type="Proteomes" id="UP000270034"/>
    </source>
</evidence>
<reference evidence="3 5" key="1">
    <citation type="submission" date="2012-11" db="EMBL/GenBank/DDBJ databases">
        <title>Whole genome sequence of Acetobacter orientalis 21F-2.</title>
        <authorList>
            <person name="Azuma Y."/>
            <person name="Higashiura N."/>
            <person name="Hirakawa H."/>
            <person name="Matsushita K."/>
        </authorList>
    </citation>
    <scope>NUCLEOTIDE SEQUENCE [LARGE SCALE GENOMIC DNA]</scope>
    <source>
        <strain evidence="3 5">21F-2</strain>
    </source>
</reference>
<evidence type="ECO:0000313" key="2">
    <source>
        <dbReference type="EMBL" id="BBC80606.1"/>
    </source>
</evidence>
<dbReference type="EMBL" id="BAMX01000002">
    <property type="protein sequence ID" value="GAN64827.1"/>
    <property type="molecule type" value="Genomic_DNA"/>
</dbReference>
<sequence>MMHDIPLLPDSTVPGIKVLDLIHEKCPMTFVRTRLALDSLPSGGTLAVRLQGAEPLKNVKRSVLALGHLVLGEQPERDTIVILTVQKK</sequence>
<evidence type="ECO:0000313" key="4">
    <source>
        <dbReference type="EMBL" id="OUI80627.1"/>
    </source>
</evidence>
<accession>A0A0D6NFJ4</accession>
<evidence type="ECO:0000313" key="3">
    <source>
        <dbReference type="EMBL" id="GAN64827.1"/>
    </source>
</evidence>
<dbReference type="CDD" id="cd00291">
    <property type="entry name" value="SirA_YedF_YeeD"/>
    <property type="match status" value="1"/>
</dbReference>
<evidence type="ECO:0000313" key="5">
    <source>
        <dbReference type="Proteomes" id="UP000032670"/>
    </source>
</evidence>
<dbReference type="EMBL" id="JOMO01000030">
    <property type="protein sequence ID" value="OUI80627.1"/>
    <property type="molecule type" value="Genomic_DNA"/>
</dbReference>
<organism evidence="4 6">
    <name type="scientific">Acetobacter orientalis</name>
    <dbReference type="NCBI Taxonomy" id="146474"/>
    <lineage>
        <taxon>Bacteria</taxon>
        <taxon>Pseudomonadati</taxon>
        <taxon>Pseudomonadota</taxon>
        <taxon>Alphaproteobacteria</taxon>
        <taxon>Acetobacterales</taxon>
        <taxon>Acetobacteraceae</taxon>
        <taxon>Acetobacter</taxon>
    </lineage>
</organism>
<dbReference type="InterPro" id="IPR036868">
    <property type="entry name" value="TusA-like_sf"/>
</dbReference>
<dbReference type="InterPro" id="IPR001455">
    <property type="entry name" value="TusA-like"/>
</dbReference>
<dbReference type="Proteomes" id="UP000194639">
    <property type="component" value="Unassembled WGS sequence"/>
</dbReference>
<accession>A0A252A0K3</accession>
<dbReference type="Proteomes" id="UP000032670">
    <property type="component" value="Unassembled WGS sequence"/>
</dbReference>
<dbReference type="RefSeq" id="WP_232014990.1">
    <property type="nucleotide sequence ID" value="NZ_BAMX01000002.1"/>
</dbReference>
<dbReference type="STRING" id="1231341.Abor_002_003"/>
<dbReference type="Gene3D" id="3.30.110.40">
    <property type="entry name" value="TusA-like domain"/>
    <property type="match status" value="1"/>
</dbReference>
<evidence type="ECO:0000313" key="6">
    <source>
        <dbReference type="Proteomes" id="UP000194639"/>
    </source>
</evidence>
<dbReference type="SUPFAM" id="SSF64307">
    <property type="entry name" value="SirA-like"/>
    <property type="match status" value="1"/>
</dbReference>
<keyword evidence="5" id="KW-1185">Reference proteome</keyword>
<dbReference type="GeneID" id="76202961"/>
<dbReference type="AlphaFoldDB" id="A0A252A0K3"/>
<proteinExistence type="predicted"/>
<dbReference type="Proteomes" id="UP000270034">
    <property type="component" value="Chromosome"/>
</dbReference>
<feature type="domain" description="UPF0033" evidence="1">
    <location>
        <begin position="17"/>
        <end position="87"/>
    </location>
</feature>
<reference evidence="4 6" key="2">
    <citation type="submission" date="2014-06" db="EMBL/GenBank/DDBJ databases">
        <authorList>
            <person name="Ju J."/>
            <person name="Zhang J."/>
        </authorList>
    </citation>
    <scope>NUCLEOTIDE SEQUENCE [LARGE SCALE GENOMIC DNA]</scope>
    <source>
        <strain evidence="4">DmW_045</strain>
    </source>
</reference>